<feature type="domain" description="Polysaccharide pyruvyl transferase" evidence="1">
    <location>
        <begin position="13"/>
        <end position="309"/>
    </location>
</feature>
<keyword evidence="2" id="KW-0808">Transferase</keyword>
<dbReference type="InterPro" id="IPR007345">
    <property type="entry name" value="Polysacch_pyruvyl_Trfase"/>
</dbReference>
<accession>A0ABT8G0U1</accession>
<protein>
    <submittedName>
        <fullName evidence="2">Polysaccharide pyruvyl transferase family protein</fullName>
    </submittedName>
</protein>
<dbReference type="EMBL" id="JAUHPV010000003">
    <property type="protein sequence ID" value="MDN4472748.1"/>
    <property type="molecule type" value="Genomic_DNA"/>
</dbReference>
<sequence length="383" mass="42840">MKILLMNSDLAANRGDRAIAAGLIALARDTFPDAQITLVSQEAERDGEWFGASVLPQNIHSLNPLDWWRLLRAARRADLVLWGGGELLKDYTNRLGVWYWSLKMHLVSVANAQLVGVFQGIGPTSAPSSRWLIVRTVSRTKAFLTRDEQSKERLEAWGVRPGLVTSSFDSAVYASDVDPDVKSPASRFAIVAPRRWFHYTKGGWLPHRWRRGQGPSPRSELLEQRVVQLIDLLVAQHGDVVLLPMHMGEDPDYARALRDRAAHPHRVHVLADDDLGPRALRSLVSRADVMIALRLHAGIVATSVGVPTVTYFYVDKGRLFAHQVDADAYTRPMERLLEDDALEDFSAMSAAVVDDDSQRAAGEARIAEMRARLREDFREAVSR</sequence>
<organism evidence="2 3">
    <name type="scientific">Demequina zhanjiangensis</name>
    <dbReference type="NCBI Taxonomy" id="3051659"/>
    <lineage>
        <taxon>Bacteria</taxon>
        <taxon>Bacillati</taxon>
        <taxon>Actinomycetota</taxon>
        <taxon>Actinomycetes</taxon>
        <taxon>Micrococcales</taxon>
        <taxon>Demequinaceae</taxon>
        <taxon>Demequina</taxon>
    </lineage>
</organism>
<dbReference type="PANTHER" id="PTHR36836:SF1">
    <property type="entry name" value="COLANIC ACID BIOSYNTHESIS PROTEIN WCAK"/>
    <property type="match status" value="1"/>
</dbReference>
<gene>
    <name evidence="2" type="ORF">QQX04_07040</name>
</gene>
<dbReference type="Pfam" id="PF04230">
    <property type="entry name" value="PS_pyruv_trans"/>
    <property type="match status" value="1"/>
</dbReference>
<evidence type="ECO:0000313" key="2">
    <source>
        <dbReference type="EMBL" id="MDN4472748.1"/>
    </source>
</evidence>
<dbReference type="PANTHER" id="PTHR36836">
    <property type="entry name" value="COLANIC ACID BIOSYNTHESIS PROTEIN WCAK"/>
    <property type="match status" value="1"/>
</dbReference>
<dbReference type="Proteomes" id="UP001172738">
    <property type="component" value="Unassembled WGS sequence"/>
</dbReference>
<dbReference type="RefSeq" id="WP_301127595.1">
    <property type="nucleotide sequence ID" value="NZ_JAUHPV010000003.1"/>
</dbReference>
<evidence type="ECO:0000313" key="3">
    <source>
        <dbReference type="Proteomes" id="UP001172738"/>
    </source>
</evidence>
<name>A0ABT8G0U1_9MICO</name>
<keyword evidence="3" id="KW-1185">Reference proteome</keyword>
<reference evidence="2" key="1">
    <citation type="submission" date="2023-06" db="EMBL/GenBank/DDBJ databases">
        <title>SYSU T00b26.</title>
        <authorList>
            <person name="Gao L."/>
            <person name="Fang B.-Z."/>
            <person name="Li W.-J."/>
        </authorList>
    </citation>
    <scope>NUCLEOTIDE SEQUENCE</scope>
    <source>
        <strain evidence="2">SYSU T00b26</strain>
    </source>
</reference>
<comment type="caution">
    <text evidence="2">The sequence shown here is derived from an EMBL/GenBank/DDBJ whole genome shotgun (WGS) entry which is preliminary data.</text>
</comment>
<dbReference type="GO" id="GO:0016740">
    <property type="term" value="F:transferase activity"/>
    <property type="evidence" value="ECO:0007669"/>
    <property type="project" value="UniProtKB-KW"/>
</dbReference>
<proteinExistence type="predicted"/>
<evidence type="ECO:0000259" key="1">
    <source>
        <dbReference type="Pfam" id="PF04230"/>
    </source>
</evidence>